<dbReference type="NCBIfam" id="NF001492">
    <property type="entry name" value="PRK00346.2-2"/>
    <property type="match status" value="1"/>
</dbReference>
<protein>
    <recommendedName>
        <fullName evidence="5">5'-nucleotidase SurE</fullName>
        <ecNumber evidence="5">3.1.3.5</ecNumber>
    </recommendedName>
    <alternativeName>
        <fullName evidence="5">Nucleoside 5'-monophosphate phosphohydrolase</fullName>
    </alternativeName>
</protein>
<dbReference type="GO" id="GO:0008253">
    <property type="term" value="F:5'-nucleotidase activity"/>
    <property type="evidence" value="ECO:0007669"/>
    <property type="project" value="UniProtKB-UniRule"/>
</dbReference>
<keyword evidence="5" id="KW-0963">Cytoplasm</keyword>
<reference evidence="7 8" key="1">
    <citation type="journal article" date="2014" name="Genome Announc.">
        <title>Draft Genome Sequence of Cytophaga fermentans JCM 21142T, a Facultative Anaerobe Isolated from Marine Mud.</title>
        <authorList>
            <person name="Starns D."/>
            <person name="Oshima K."/>
            <person name="Suda W."/>
            <person name="Iino T."/>
            <person name="Yuki M."/>
            <person name="Inoue J."/>
            <person name="Kitamura K."/>
            <person name="Iida T."/>
            <person name="Darby A."/>
            <person name="Hattori M."/>
            <person name="Ohkuma M."/>
        </authorList>
    </citation>
    <scope>NUCLEOTIDE SEQUENCE [LARGE SCALE GENOMIC DNA]</scope>
    <source>
        <strain evidence="7 8">JCM 21142</strain>
    </source>
</reference>
<dbReference type="EMBL" id="BAMD01000032">
    <property type="protein sequence ID" value="GAF03870.1"/>
    <property type="molecule type" value="Genomic_DNA"/>
</dbReference>
<comment type="similarity">
    <text evidence="2 5">Belongs to the SurE nucleotidase family.</text>
</comment>
<evidence type="ECO:0000259" key="6">
    <source>
        <dbReference type="Pfam" id="PF01975"/>
    </source>
</evidence>
<dbReference type="PANTHER" id="PTHR30457">
    <property type="entry name" value="5'-NUCLEOTIDASE SURE"/>
    <property type="match status" value="1"/>
</dbReference>
<name>W7XYY4_9BACT</name>
<dbReference type="PANTHER" id="PTHR30457:SF0">
    <property type="entry name" value="PHOSPHATASE, PUTATIVE (AFU_ORTHOLOGUE AFUA_4G01070)-RELATED"/>
    <property type="match status" value="1"/>
</dbReference>
<dbReference type="InterPro" id="IPR002828">
    <property type="entry name" value="SurE-like_Pase/nucleotidase"/>
</dbReference>
<evidence type="ECO:0000313" key="8">
    <source>
        <dbReference type="Proteomes" id="UP000019402"/>
    </source>
</evidence>
<dbReference type="NCBIfam" id="TIGR00087">
    <property type="entry name" value="surE"/>
    <property type="match status" value="1"/>
</dbReference>
<dbReference type="RefSeq" id="WP_027471913.1">
    <property type="nucleotide sequence ID" value="NZ_BAMD01000032.1"/>
</dbReference>
<evidence type="ECO:0000256" key="2">
    <source>
        <dbReference type="ARBA" id="ARBA00011062"/>
    </source>
</evidence>
<comment type="subcellular location">
    <subcellularLocation>
        <location evidence="5">Cytoplasm</location>
    </subcellularLocation>
</comment>
<dbReference type="SUPFAM" id="SSF64167">
    <property type="entry name" value="SurE-like"/>
    <property type="match status" value="1"/>
</dbReference>
<dbReference type="GO" id="GO:0005737">
    <property type="term" value="C:cytoplasm"/>
    <property type="evidence" value="ECO:0007669"/>
    <property type="project" value="UniProtKB-SubCell"/>
</dbReference>
<feature type="binding site" evidence="5">
    <location>
        <position position="43"/>
    </location>
    <ligand>
        <name>a divalent metal cation</name>
        <dbReference type="ChEBI" id="CHEBI:60240"/>
    </ligand>
</feature>
<dbReference type="InterPro" id="IPR030048">
    <property type="entry name" value="SurE"/>
</dbReference>
<evidence type="ECO:0000256" key="1">
    <source>
        <dbReference type="ARBA" id="ARBA00000815"/>
    </source>
</evidence>
<evidence type="ECO:0000256" key="5">
    <source>
        <dbReference type="HAMAP-Rule" id="MF_00060"/>
    </source>
</evidence>
<sequence>MTNKPIILITNDDGIHAKGIKCLVEAMKEFGKIVVVSADESFSGMSHAITVKDPLYIQDLGEKDGVSYYVTNGTPVDCVKLALHTILDTHPDFIVSGINHGSNSSTSVHYSGTMGAAREGCVNGVPSIGFSLLSYDADADFSQSQKVVKCVFKDVLKNGLVKNTFLNVNIPDTNEVKGIKMCRQARGKWIEEFVERADPRGRNYYWLTGDFKNMEPESKDTDEYYLSNHYATVVPCTIDATDYASLNENKNYEL</sequence>
<dbReference type="EC" id="3.1.3.5" evidence="5"/>
<dbReference type="InterPro" id="IPR036523">
    <property type="entry name" value="SurE-like_sf"/>
</dbReference>
<dbReference type="OrthoDB" id="9780815at2"/>
<keyword evidence="4 5" id="KW-0378">Hydrolase</keyword>
<dbReference type="STRING" id="869213.GCA_000517085_02283"/>
<dbReference type="Gene3D" id="3.40.1210.10">
    <property type="entry name" value="Survival protein SurE-like phosphatase/nucleotidase"/>
    <property type="match status" value="1"/>
</dbReference>
<evidence type="ECO:0000256" key="3">
    <source>
        <dbReference type="ARBA" id="ARBA00022723"/>
    </source>
</evidence>
<dbReference type="Proteomes" id="UP000019402">
    <property type="component" value="Unassembled WGS sequence"/>
</dbReference>
<dbReference type="GO" id="GO:0000166">
    <property type="term" value="F:nucleotide binding"/>
    <property type="evidence" value="ECO:0007669"/>
    <property type="project" value="UniProtKB-KW"/>
</dbReference>
<comment type="function">
    <text evidence="5">Nucleotidase that shows phosphatase activity on nucleoside 5'-monophosphates.</text>
</comment>
<feature type="binding site" evidence="5">
    <location>
        <position position="12"/>
    </location>
    <ligand>
        <name>a divalent metal cation</name>
        <dbReference type="ChEBI" id="CHEBI:60240"/>
    </ligand>
</feature>
<dbReference type="AlphaFoldDB" id="W7XYY4"/>
<proteinExistence type="inferred from homology"/>
<feature type="binding site" evidence="5">
    <location>
        <position position="13"/>
    </location>
    <ligand>
        <name>a divalent metal cation</name>
        <dbReference type="ChEBI" id="CHEBI:60240"/>
    </ligand>
</feature>
<keyword evidence="3 5" id="KW-0479">Metal-binding</keyword>
<dbReference type="HAMAP" id="MF_00060">
    <property type="entry name" value="SurE"/>
    <property type="match status" value="1"/>
</dbReference>
<feature type="domain" description="Survival protein SurE-like phosphatase/nucleotidase" evidence="6">
    <location>
        <begin position="7"/>
        <end position="189"/>
    </location>
</feature>
<feature type="binding site" evidence="5">
    <location>
        <position position="99"/>
    </location>
    <ligand>
        <name>a divalent metal cation</name>
        <dbReference type="ChEBI" id="CHEBI:60240"/>
    </ligand>
</feature>
<comment type="caution">
    <text evidence="7">The sequence shown here is derived from an EMBL/GenBank/DDBJ whole genome shotgun (WGS) entry which is preliminary data.</text>
</comment>
<evidence type="ECO:0000256" key="4">
    <source>
        <dbReference type="ARBA" id="ARBA00022801"/>
    </source>
</evidence>
<dbReference type="Pfam" id="PF01975">
    <property type="entry name" value="SurE"/>
    <property type="match status" value="1"/>
</dbReference>
<keyword evidence="8" id="KW-1185">Reference proteome</keyword>
<gene>
    <name evidence="5" type="primary">surE</name>
    <name evidence="7" type="ORF">JCM21142_72558</name>
</gene>
<keyword evidence="5" id="KW-0547">Nucleotide-binding</keyword>
<accession>W7XYY4</accession>
<comment type="catalytic activity">
    <reaction evidence="1 5">
        <text>a ribonucleoside 5'-phosphate + H2O = a ribonucleoside + phosphate</text>
        <dbReference type="Rhea" id="RHEA:12484"/>
        <dbReference type="ChEBI" id="CHEBI:15377"/>
        <dbReference type="ChEBI" id="CHEBI:18254"/>
        <dbReference type="ChEBI" id="CHEBI:43474"/>
        <dbReference type="ChEBI" id="CHEBI:58043"/>
        <dbReference type="EC" id="3.1.3.5"/>
    </reaction>
</comment>
<dbReference type="GO" id="GO:0046872">
    <property type="term" value="F:metal ion binding"/>
    <property type="evidence" value="ECO:0007669"/>
    <property type="project" value="UniProtKB-UniRule"/>
</dbReference>
<organism evidence="7 8">
    <name type="scientific">Saccharicrinis fermentans DSM 9555 = JCM 21142</name>
    <dbReference type="NCBI Taxonomy" id="869213"/>
    <lineage>
        <taxon>Bacteria</taxon>
        <taxon>Pseudomonadati</taxon>
        <taxon>Bacteroidota</taxon>
        <taxon>Bacteroidia</taxon>
        <taxon>Marinilabiliales</taxon>
        <taxon>Marinilabiliaceae</taxon>
        <taxon>Saccharicrinis</taxon>
    </lineage>
</organism>
<evidence type="ECO:0000313" key="7">
    <source>
        <dbReference type="EMBL" id="GAF03870.1"/>
    </source>
</evidence>
<dbReference type="eggNOG" id="COG0496">
    <property type="taxonomic scope" value="Bacteria"/>
</dbReference>
<comment type="cofactor">
    <cofactor evidence="5">
        <name>a divalent metal cation</name>
        <dbReference type="ChEBI" id="CHEBI:60240"/>
    </cofactor>
    <text evidence="5">Binds 1 divalent metal cation per subunit.</text>
</comment>